<feature type="non-terminal residue" evidence="1">
    <location>
        <position position="1"/>
    </location>
</feature>
<organism evidence="1 2">
    <name type="scientific">Dentiscutata heterogama</name>
    <dbReference type="NCBI Taxonomy" id="1316150"/>
    <lineage>
        <taxon>Eukaryota</taxon>
        <taxon>Fungi</taxon>
        <taxon>Fungi incertae sedis</taxon>
        <taxon>Mucoromycota</taxon>
        <taxon>Glomeromycotina</taxon>
        <taxon>Glomeromycetes</taxon>
        <taxon>Diversisporales</taxon>
        <taxon>Gigasporaceae</taxon>
        <taxon>Dentiscutata</taxon>
    </lineage>
</organism>
<gene>
    <name evidence="1" type="ORF">DHETER_LOCUS2889</name>
</gene>
<dbReference type="Proteomes" id="UP000789702">
    <property type="component" value="Unassembled WGS sequence"/>
</dbReference>
<proteinExistence type="predicted"/>
<sequence length="112" mass="12848">SEQVNSSIEDTADTESEMNCVWEKIATGIICAANKNIPRKKVSKIINAKRGNKFKKSCLHEDMIRLSKLVRSLKKKIGLRIGIDDRDEINMLTEEFNLKHETKNPTNNIIHR</sequence>
<name>A0ACA9KY07_9GLOM</name>
<accession>A0ACA9KY07</accession>
<protein>
    <submittedName>
        <fullName evidence="1">15403_t:CDS:1</fullName>
    </submittedName>
</protein>
<keyword evidence="2" id="KW-1185">Reference proteome</keyword>
<comment type="caution">
    <text evidence="1">The sequence shown here is derived from an EMBL/GenBank/DDBJ whole genome shotgun (WGS) entry which is preliminary data.</text>
</comment>
<evidence type="ECO:0000313" key="1">
    <source>
        <dbReference type="EMBL" id="CAG8498327.1"/>
    </source>
</evidence>
<dbReference type="EMBL" id="CAJVPU010002279">
    <property type="protein sequence ID" value="CAG8498327.1"/>
    <property type="molecule type" value="Genomic_DNA"/>
</dbReference>
<reference evidence="1" key="1">
    <citation type="submission" date="2021-06" db="EMBL/GenBank/DDBJ databases">
        <authorList>
            <person name="Kallberg Y."/>
            <person name="Tangrot J."/>
            <person name="Rosling A."/>
        </authorList>
    </citation>
    <scope>NUCLEOTIDE SEQUENCE</scope>
    <source>
        <strain evidence="1">IL203A</strain>
    </source>
</reference>
<evidence type="ECO:0000313" key="2">
    <source>
        <dbReference type="Proteomes" id="UP000789702"/>
    </source>
</evidence>